<gene>
    <name evidence="2" type="ORF">PAPYR_7299</name>
</gene>
<evidence type="ECO:0000256" key="1">
    <source>
        <dbReference type="SAM" id="MobiDB-lite"/>
    </source>
</evidence>
<dbReference type="EMBL" id="JAPMOS010000050">
    <property type="protein sequence ID" value="KAJ4457290.1"/>
    <property type="molecule type" value="Genomic_DNA"/>
</dbReference>
<feature type="region of interest" description="Disordered" evidence="1">
    <location>
        <begin position="51"/>
        <end position="117"/>
    </location>
</feature>
<feature type="compositionally biased region" description="Basic and acidic residues" evidence="1">
    <location>
        <begin position="385"/>
        <end position="395"/>
    </location>
</feature>
<accession>A0ABQ8UKJ8</accession>
<proteinExistence type="predicted"/>
<feature type="compositionally biased region" description="Low complexity" evidence="1">
    <location>
        <begin position="267"/>
        <end position="281"/>
    </location>
</feature>
<evidence type="ECO:0000313" key="3">
    <source>
        <dbReference type="Proteomes" id="UP001141327"/>
    </source>
</evidence>
<feature type="compositionally biased region" description="Basic residues" evidence="1">
    <location>
        <begin position="255"/>
        <end position="266"/>
    </location>
</feature>
<reference evidence="2" key="1">
    <citation type="journal article" date="2022" name="bioRxiv">
        <title>Genomics of Preaxostyla Flagellates Illuminates Evolutionary Transitions and the Path Towards Mitochondrial Loss.</title>
        <authorList>
            <person name="Novak L.V.F."/>
            <person name="Treitli S.C."/>
            <person name="Pyrih J."/>
            <person name="Halakuc P."/>
            <person name="Pipaliya S.V."/>
            <person name="Vacek V."/>
            <person name="Brzon O."/>
            <person name="Soukal P."/>
            <person name="Eme L."/>
            <person name="Dacks J.B."/>
            <person name="Karnkowska A."/>
            <person name="Elias M."/>
            <person name="Hampl V."/>
        </authorList>
    </citation>
    <scope>NUCLEOTIDE SEQUENCE</scope>
    <source>
        <strain evidence="2">RCP-MX</strain>
    </source>
</reference>
<feature type="compositionally biased region" description="Basic and acidic residues" evidence="1">
    <location>
        <begin position="282"/>
        <end position="294"/>
    </location>
</feature>
<feature type="compositionally biased region" description="Acidic residues" evidence="1">
    <location>
        <begin position="164"/>
        <end position="175"/>
    </location>
</feature>
<evidence type="ECO:0000313" key="2">
    <source>
        <dbReference type="EMBL" id="KAJ4457290.1"/>
    </source>
</evidence>
<feature type="compositionally biased region" description="Low complexity" evidence="1">
    <location>
        <begin position="214"/>
        <end position="224"/>
    </location>
</feature>
<keyword evidence="3" id="KW-1185">Reference proteome</keyword>
<organism evidence="2 3">
    <name type="scientific">Paratrimastix pyriformis</name>
    <dbReference type="NCBI Taxonomy" id="342808"/>
    <lineage>
        <taxon>Eukaryota</taxon>
        <taxon>Metamonada</taxon>
        <taxon>Preaxostyla</taxon>
        <taxon>Paratrimastigidae</taxon>
        <taxon>Paratrimastix</taxon>
    </lineage>
</organism>
<feature type="compositionally biased region" description="Low complexity" evidence="1">
    <location>
        <begin position="56"/>
        <end position="67"/>
    </location>
</feature>
<feature type="compositionally biased region" description="Low complexity" evidence="1">
    <location>
        <begin position="344"/>
        <end position="359"/>
    </location>
</feature>
<feature type="compositionally biased region" description="Low complexity" evidence="1">
    <location>
        <begin position="195"/>
        <end position="204"/>
    </location>
</feature>
<dbReference type="Proteomes" id="UP001141327">
    <property type="component" value="Unassembled WGS sequence"/>
</dbReference>
<sequence length="468" mass="50130">MSEDSPSWHPDPADPVWLELKRRTRLMLSDFEHPLVSLDQIPTYDSIFVEMNKDSVPQQQVPQDQPVNSHPPPPKKPRIVSEFDFGLSDDDLAPAPPVAAPARHPARRVPLGGAAKPAQLSDILKTLWSPRLPRPVPRPCTPPLPHTPPMPLTFVILTAPVEWDGGEQGEAEAEPAGDFMELLQEQRPAMEDLPSASQALASQARYTDLQEALQQQQQQQQQQQAAHSSTRAPVSSPARPRVGPAAEAEATAIRGRPKAARGKAKAAGKAGAKPPRAPGRAEATEAAKATDRQTAKGQPRGARGDDGGGDSSDAGSAVEEGIPSPTGAVTFVLLARVEDRARQAQEAADAAMAQRLQAELDAADGGRPPPPDEHPGDAALARRLQRLEEGGHREHEEEEEEQEEQEEEATKGGRGRAAAKRGATGARRTAAREEPEQVTATPHEGATSQGFLKMQFLIDSPPLLVADA</sequence>
<comment type="caution">
    <text evidence="2">The sequence shown here is derived from an EMBL/GenBank/DDBJ whole genome shotgun (WGS) entry which is preliminary data.</text>
</comment>
<feature type="region of interest" description="Disordered" evidence="1">
    <location>
        <begin position="341"/>
        <end position="453"/>
    </location>
</feature>
<protein>
    <submittedName>
        <fullName evidence="2">Uncharacterized protein</fullName>
    </submittedName>
</protein>
<feature type="region of interest" description="Disordered" evidence="1">
    <location>
        <begin position="161"/>
        <end position="326"/>
    </location>
</feature>
<name>A0ABQ8UKJ8_9EUKA</name>
<feature type="compositionally biased region" description="Acidic residues" evidence="1">
    <location>
        <begin position="396"/>
        <end position="407"/>
    </location>
</feature>